<organism evidence="1 2">
    <name type="scientific">Phascolomyces articulosus</name>
    <dbReference type="NCBI Taxonomy" id="60185"/>
    <lineage>
        <taxon>Eukaryota</taxon>
        <taxon>Fungi</taxon>
        <taxon>Fungi incertae sedis</taxon>
        <taxon>Mucoromycota</taxon>
        <taxon>Mucoromycotina</taxon>
        <taxon>Mucoromycetes</taxon>
        <taxon>Mucorales</taxon>
        <taxon>Lichtheimiaceae</taxon>
        <taxon>Phascolomyces</taxon>
    </lineage>
</organism>
<proteinExistence type="predicted"/>
<dbReference type="AlphaFoldDB" id="A0AAD5JNQ5"/>
<keyword evidence="2" id="KW-1185">Reference proteome</keyword>
<protein>
    <submittedName>
        <fullName evidence="1">Uncharacterized protein</fullName>
    </submittedName>
</protein>
<evidence type="ECO:0000313" key="1">
    <source>
        <dbReference type="EMBL" id="KAI9246722.1"/>
    </source>
</evidence>
<comment type="caution">
    <text evidence="1">The sequence shown here is derived from an EMBL/GenBank/DDBJ whole genome shotgun (WGS) entry which is preliminary data.</text>
</comment>
<accession>A0AAD5JNQ5</accession>
<dbReference type="Proteomes" id="UP001209540">
    <property type="component" value="Unassembled WGS sequence"/>
</dbReference>
<reference evidence="1" key="1">
    <citation type="journal article" date="2022" name="IScience">
        <title>Evolution of zygomycete secretomes and the origins of terrestrial fungal ecologies.</title>
        <authorList>
            <person name="Chang Y."/>
            <person name="Wang Y."/>
            <person name="Mondo S."/>
            <person name="Ahrendt S."/>
            <person name="Andreopoulos W."/>
            <person name="Barry K."/>
            <person name="Beard J."/>
            <person name="Benny G.L."/>
            <person name="Blankenship S."/>
            <person name="Bonito G."/>
            <person name="Cuomo C."/>
            <person name="Desiro A."/>
            <person name="Gervers K.A."/>
            <person name="Hundley H."/>
            <person name="Kuo A."/>
            <person name="LaButti K."/>
            <person name="Lang B.F."/>
            <person name="Lipzen A."/>
            <person name="O'Donnell K."/>
            <person name="Pangilinan J."/>
            <person name="Reynolds N."/>
            <person name="Sandor L."/>
            <person name="Smith M.E."/>
            <person name="Tsang A."/>
            <person name="Grigoriev I.V."/>
            <person name="Stajich J.E."/>
            <person name="Spatafora J.W."/>
        </authorList>
    </citation>
    <scope>NUCLEOTIDE SEQUENCE</scope>
    <source>
        <strain evidence="1">RSA 2281</strain>
    </source>
</reference>
<name>A0AAD5JNQ5_9FUNG</name>
<evidence type="ECO:0000313" key="2">
    <source>
        <dbReference type="Proteomes" id="UP001209540"/>
    </source>
</evidence>
<reference evidence="1" key="2">
    <citation type="submission" date="2023-02" db="EMBL/GenBank/DDBJ databases">
        <authorList>
            <consortium name="DOE Joint Genome Institute"/>
            <person name="Mondo S.J."/>
            <person name="Chang Y."/>
            <person name="Wang Y."/>
            <person name="Ahrendt S."/>
            <person name="Andreopoulos W."/>
            <person name="Barry K."/>
            <person name="Beard J."/>
            <person name="Benny G.L."/>
            <person name="Blankenship S."/>
            <person name="Bonito G."/>
            <person name="Cuomo C."/>
            <person name="Desiro A."/>
            <person name="Gervers K.A."/>
            <person name="Hundley H."/>
            <person name="Kuo A."/>
            <person name="LaButti K."/>
            <person name="Lang B.F."/>
            <person name="Lipzen A."/>
            <person name="O'Donnell K."/>
            <person name="Pangilinan J."/>
            <person name="Reynolds N."/>
            <person name="Sandor L."/>
            <person name="Smith M.W."/>
            <person name="Tsang A."/>
            <person name="Grigoriev I.V."/>
            <person name="Stajich J.E."/>
            <person name="Spatafora J.W."/>
        </authorList>
    </citation>
    <scope>NUCLEOTIDE SEQUENCE</scope>
    <source>
        <strain evidence="1">RSA 2281</strain>
    </source>
</reference>
<dbReference type="EMBL" id="JAIXMP010000045">
    <property type="protein sequence ID" value="KAI9246722.1"/>
    <property type="molecule type" value="Genomic_DNA"/>
</dbReference>
<sequence length="75" mass="8722">MANRRTLVLYYVLVTTSGWKDREQVKTKRWFLHHDFLSKNIHMTTKPNILALSYGGRRGHNNGGYGTARSLIKMD</sequence>
<gene>
    <name evidence="1" type="ORF">BDA99DRAFT_526776</name>
</gene>